<accession>A0A7X2ZR92</accession>
<gene>
    <name evidence="3" type="ORF">D9O36_03625</name>
</gene>
<dbReference type="GO" id="GO:0016020">
    <property type="term" value="C:membrane"/>
    <property type="evidence" value="ECO:0007669"/>
    <property type="project" value="InterPro"/>
</dbReference>
<evidence type="ECO:0000313" key="3">
    <source>
        <dbReference type="EMBL" id="MUH34920.1"/>
    </source>
</evidence>
<dbReference type="AlphaFoldDB" id="A0A7X2ZR92"/>
<sequence length="355" mass="39578">MKRIFIPLISLCIFSCSTDLEEDTLDAIDETTKTTSENEEETEETTSENTNSIPVFEAANYSINEHSIAASSIGFVTAIDGDQDEITYTIESDADLVINENTGEITTGTNLKLDFETKDSHAFMVSAFDGKTIVDKDYNLTVNDVDEFTLLTDEQKEVVAYAQHLTYWKGDSNTPLGFNQKWASSMKLHLTGTITEQYETTTESVLEQYNALFSSGDFNISLVQNSEDANAILFYGTKEEVEGVWPDMYDEIKDGNYDGFAMTPSENSVLVSTRIWISNPAEVLLKHELGHALGFGHSDKCEDEGSFLCSQISTENDFLDVEKDIIRFIYGSRITAGLTEEEIEAILADIILNED</sequence>
<feature type="domain" description="Cadherin" evidence="2">
    <location>
        <begin position="55"/>
        <end position="159"/>
    </location>
</feature>
<protein>
    <submittedName>
        <fullName evidence="3">Cadherin repeat domain-containing protein</fullName>
    </submittedName>
</protein>
<feature type="compositionally biased region" description="Acidic residues" evidence="1">
    <location>
        <begin position="37"/>
        <end position="46"/>
    </location>
</feature>
<dbReference type="GO" id="GO:0007156">
    <property type="term" value="P:homophilic cell adhesion via plasma membrane adhesion molecules"/>
    <property type="evidence" value="ECO:0007669"/>
    <property type="project" value="InterPro"/>
</dbReference>
<dbReference type="SUPFAM" id="SSF55486">
    <property type="entry name" value="Metalloproteases ('zincins'), catalytic domain"/>
    <property type="match status" value="1"/>
</dbReference>
<dbReference type="PROSITE" id="PS50268">
    <property type="entry name" value="CADHERIN_2"/>
    <property type="match status" value="1"/>
</dbReference>
<organism evidence="3 4">
    <name type="scientific">Zobellia amurskyensis</name>
    <dbReference type="NCBI Taxonomy" id="248905"/>
    <lineage>
        <taxon>Bacteria</taxon>
        <taxon>Pseudomonadati</taxon>
        <taxon>Bacteroidota</taxon>
        <taxon>Flavobacteriia</taxon>
        <taxon>Flavobacteriales</taxon>
        <taxon>Flavobacteriaceae</taxon>
        <taxon>Zobellia</taxon>
    </lineage>
</organism>
<reference evidence="3 4" key="1">
    <citation type="journal article" date="2019" name="Mar. Drugs">
        <title>Comparative Genomics and CAZyme Genome Repertoires of Marine Zobellia amurskyensis KMM 3526(T) and Zobellia laminariae KMM 3676(T).</title>
        <authorList>
            <person name="Chernysheva N."/>
            <person name="Bystritskaya E."/>
            <person name="Stenkova A."/>
            <person name="Golovkin I."/>
            <person name="Nedashkovskaya O."/>
            <person name="Isaeva M."/>
        </authorList>
    </citation>
    <scope>NUCLEOTIDE SEQUENCE [LARGE SCALE GENOMIC DNA]</scope>
    <source>
        <strain evidence="3 4">KMM 3526</strain>
    </source>
</reference>
<dbReference type="Gene3D" id="3.40.390.10">
    <property type="entry name" value="Collagenase (Catalytic Domain)"/>
    <property type="match status" value="1"/>
</dbReference>
<dbReference type="InterPro" id="IPR002126">
    <property type="entry name" value="Cadherin-like_dom"/>
</dbReference>
<dbReference type="InterPro" id="IPR015919">
    <property type="entry name" value="Cadherin-like_sf"/>
</dbReference>
<dbReference type="CDD" id="cd11304">
    <property type="entry name" value="Cadherin_repeat"/>
    <property type="match status" value="1"/>
</dbReference>
<dbReference type="GO" id="GO:0008237">
    <property type="term" value="F:metallopeptidase activity"/>
    <property type="evidence" value="ECO:0007669"/>
    <property type="project" value="InterPro"/>
</dbReference>
<dbReference type="RefSeq" id="WP_155598879.1">
    <property type="nucleotide sequence ID" value="NZ_RCNR01000005.1"/>
</dbReference>
<dbReference type="OrthoDB" id="1439291at2"/>
<evidence type="ECO:0000256" key="1">
    <source>
        <dbReference type="SAM" id="MobiDB-lite"/>
    </source>
</evidence>
<evidence type="ECO:0000313" key="4">
    <source>
        <dbReference type="Proteomes" id="UP000540519"/>
    </source>
</evidence>
<dbReference type="EMBL" id="RCNR01000005">
    <property type="protein sequence ID" value="MUH34920.1"/>
    <property type="molecule type" value="Genomic_DNA"/>
</dbReference>
<proteinExistence type="predicted"/>
<dbReference type="SMART" id="SM00112">
    <property type="entry name" value="CA"/>
    <property type="match status" value="1"/>
</dbReference>
<dbReference type="GO" id="GO:0005509">
    <property type="term" value="F:calcium ion binding"/>
    <property type="evidence" value="ECO:0007669"/>
    <property type="project" value="InterPro"/>
</dbReference>
<dbReference type="SUPFAM" id="SSF49313">
    <property type="entry name" value="Cadherin-like"/>
    <property type="match status" value="1"/>
</dbReference>
<dbReference type="Proteomes" id="UP000540519">
    <property type="component" value="Unassembled WGS sequence"/>
</dbReference>
<evidence type="ECO:0000259" key="2">
    <source>
        <dbReference type="PROSITE" id="PS50268"/>
    </source>
</evidence>
<keyword evidence="4" id="KW-1185">Reference proteome</keyword>
<feature type="region of interest" description="Disordered" evidence="1">
    <location>
        <begin position="31"/>
        <end position="50"/>
    </location>
</feature>
<name>A0A7X2ZR92_9FLAO</name>
<dbReference type="InterPro" id="IPR024079">
    <property type="entry name" value="MetalloPept_cat_dom_sf"/>
</dbReference>
<dbReference type="Gene3D" id="2.60.40.60">
    <property type="entry name" value="Cadherins"/>
    <property type="match status" value="1"/>
</dbReference>
<comment type="caution">
    <text evidence="3">The sequence shown here is derived from an EMBL/GenBank/DDBJ whole genome shotgun (WGS) entry which is preliminary data.</text>
</comment>